<gene>
    <name evidence="3" type="ORF">DX914_06370</name>
</gene>
<feature type="compositionally biased region" description="Polar residues" evidence="1">
    <location>
        <begin position="277"/>
        <end position="288"/>
    </location>
</feature>
<dbReference type="InterPro" id="IPR008258">
    <property type="entry name" value="Transglycosylase_SLT_dom_1"/>
</dbReference>
<evidence type="ECO:0000313" key="3">
    <source>
        <dbReference type="EMBL" id="RDZ28742.1"/>
    </source>
</evidence>
<evidence type="ECO:0000256" key="1">
    <source>
        <dbReference type="SAM" id="MobiDB-lite"/>
    </source>
</evidence>
<evidence type="ECO:0000313" key="4">
    <source>
        <dbReference type="Proteomes" id="UP000264492"/>
    </source>
</evidence>
<dbReference type="InterPro" id="IPR023346">
    <property type="entry name" value="Lysozyme-like_dom_sf"/>
</dbReference>
<comment type="caution">
    <text evidence="3">The sequence shown here is derived from an EMBL/GenBank/DDBJ whole genome shotgun (WGS) entry which is preliminary data.</text>
</comment>
<evidence type="ECO:0000259" key="2">
    <source>
        <dbReference type="Pfam" id="PF01464"/>
    </source>
</evidence>
<dbReference type="Gene3D" id="1.10.530.10">
    <property type="match status" value="1"/>
</dbReference>
<reference evidence="3 4" key="1">
    <citation type="submission" date="2018-08" db="EMBL/GenBank/DDBJ databases">
        <title>Lysobacter sp. zong2l5, whole genome shotgun sequence.</title>
        <authorList>
            <person name="Zhang X."/>
            <person name="Feng G."/>
            <person name="Zhu H."/>
        </authorList>
    </citation>
    <scope>NUCLEOTIDE SEQUENCE [LARGE SCALE GENOMIC DNA]</scope>
    <source>
        <strain evidence="4">zong2l5</strain>
    </source>
</reference>
<protein>
    <submittedName>
        <fullName evidence="3">Lytic transglycosylase domain-containing protein</fullName>
    </submittedName>
</protein>
<keyword evidence="4" id="KW-1185">Reference proteome</keyword>
<dbReference type="Proteomes" id="UP000264492">
    <property type="component" value="Unassembled WGS sequence"/>
</dbReference>
<sequence length="288" mass="30007">MLPGIELMSCPSLAVPHEVMHHVVSVESSYNPYAIGVVGGRLVRQPRNLSEALATVRMLEGKGYNFSLGLAQVNRYNLAKYGLDSYEKAFEACPNLQAGSRILAECYGRSSGDWGKSFSCYYSGNFVTGFRHGYVQKVYASMGAKPAAAADDQAIAVVGKASRKTMPVSRMPLYTAGRQSGPQRLASVTAAASPMAARISMAAPAPAPVAAPMAAPVVAMASAAPVQNSPAPSLPVQVSTFPPQPGTVAPMMGAVTAQQASAPVKLQPMADAPAPASEQSQGDQAFVF</sequence>
<dbReference type="EMBL" id="QTSU01000001">
    <property type="protein sequence ID" value="RDZ28742.1"/>
    <property type="molecule type" value="Genomic_DNA"/>
</dbReference>
<proteinExistence type="predicted"/>
<dbReference type="OrthoDB" id="8565485at2"/>
<dbReference type="SUPFAM" id="SSF53955">
    <property type="entry name" value="Lysozyme-like"/>
    <property type="match status" value="1"/>
</dbReference>
<dbReference type="Pfam" id="PF01464">
    <property type="entry name" value="SLT"/>
    <property type="match status" value="1"/>
</dbReference>
<name>A0A371K4F1_9GAMM</name>
<dbReference type="CDD" id="cd16892">
    <property type="entry name" value="LT_VirB1-like"/>
    <property type="match status" value="1"/>
</dbReference>
<accession>A0A371K4F1</accession>
<feature type="domain" description="Transglycosylase SLT" evidence="2">
    <location>
        <begin position="15"/>
        <end position="128"/>
    </location>
</feature>
<feature type="region of interest" description="Disordered" evidence="1">
    <location>
        <begin position="268"/>
        <end position="288"/>
    </location>
</feature>
<dbReference type="RefSeq" id="WP_115858180.1">
    <property type="nucleotide sequence ID" value="NZ_QTSU01000001.1"/>
</dbReference>
<dbReference type="AlphaFoldDB" id="A0A371K4F1"/>
<organism evidence="3 4">
    <name type="scientific">Lysobacter silvisoli</name>
    <dbReference type="NCBI Taxonomy" id="2293254"/>
    <lineage>
        <taxon>Bacteria</taxon>
        <taxon>Pseudomonadati</taxon>
        <taxon>Pseudomonadota</taxon>
        <taxon>Gammaproteobacteria</taxon>
        <taxon>Lysobacterales</taxon>
        <taxon>Lysobacteraceae</taxon>
        <taxon>Lysobacter</taxon>
    </lineage>
</organism>